<dbReference type="AlphaFoldDB" id="A0A438NGE9"/>
<sequence>MSALDSFSTILILGGTGGIGESFARRFHGVGKKVIITGRRQNRLDALAQELPGLDTFALDNSDIPNLAQNAQALIAKYPNVDTVWVNAGIQYQGNFQSLQNFSDEKLIHEINTNYVGPLILARYFADHLQTVKRETHFLITSSALAYVPMAVFPVYCSTKAAIHSFLIGLRDSLIDTNVSVIEIVAPYVRTDLDAANRFDKVATPMELDVFTDEILKSFAEKPAKEIKEVGAGWATNIVTAWRDAFASFLSLRKSRG</sequence>
<comment type="caution">
    <text evidence="4">The sequence shown here is derived from an EMBL/GenBank/DDBJ whole genome shotgun (WGS) entry which is preliminary data.</text>
</comment>
<dbReference type="OrthoDB" id="37659at2759"/>
<dbReference type="Gene3D" id="3.40.50.720">
    <property type="entry name" value="NAD(P)-binding Rossmann-like Domain"/>
    <property type="match status" value="1"/>
</dbReference>
<dbReference type="PROSITE" id="PS00061">
    <property type="entry name" value="ADH_SHORT"/>
    <property type="match status" value="1"/>
</dbReference>
<comment type="similarity">
    <text evidence="1">Belongs to the short-chain dehydrogenases/reductases (SDR) family.</text>
</comment>
<dbReference type="InterPro" id="IPR036291">
    <property type="entry name" value="NAD(P)-bd_dom_sf"/>
</dbReference>
<protein>
    <submittedName>
        <fullName evidence="4">Uncharacterized protein</fullName>
    </submittedName>
</protein>
<dbReference type="Proteomes" id="UP000288859">
    <property type="component" value="Unassembled WGS sequence"/>
</dbReference>
<accession>A0A438NGE9</accession>
<organism evidence="4 5">
    <name type="scientific">Exophiala mesophila</name>
    <name type="common">Black yeast-like fungus</name>
    <dbReference type="NCBI Taxonomy" id="212818"/>
    <lineage>
        <taxon>Eukaryota</taxon>
        <taxon>Fungi</taxon>
        <taxon>Dikarya</taxon>
        <taxon>Ascomycota</taxon>
        <taxon>Pezizomycotina</taxon>
        <taxon>Eurotiomycetes</taxon>
        <taxon>Chaetothyriomycetidae</taxon>
        <taxon>Chaetothyriales</taxon>
        <taxon>Herpotrichiellaceae</taxon>
        <taxon>Exophiala</taxon>
    </lineage>
</organism>
<evidence type="ECO:0000256" key="3">
    <source>
        <dbReference type="ARBA" id="ARBA00023002"/>
    </source>
</evidence>
<dbReference type="PANTHER" id="PTHR43669">
    <property type="entry name" value="5-KETO-D-GLUCONATE 5-REDUCTASE"/>
    <property type="match status" value="1"/>
</dbReference>
<dbReference type="PANTHER" id="PTHR43669:SF3">
    <property type="entry name" value="ALCOHOL DEHYDROGENASE, PUTATIVE (AFU_ORTHOLOGUE AFUA_3G03445)-RELATED"/>
    <property type="match status" value="1"/>
</dbReference>
<evidence type="ECO:0000256" key="1">
    <source>
        <dbReference type="ARBA" id="ARBA00006484"/>
    </source>
</evidence>
<dbReference type="InterPro" id="IPR002347">
    <property type="entry name" value="SDR_fam"/>
</dbReference>
<dbReference type="GO" id="GO:0016491">
    <property type="term" value="F:oxidoreductase activity"/>
    <property type="evidence" value="ECO:0007669"/>
    <property type="project" value="UniProtKB-KW"/>
</dbReference>
<proteinExistence type="inferred from homology"/>
<evidence type="ECO:0000256" key="2">
    <source>
        <dbReference type="ARBA" id="ARBA00022857"/>
    </source>
</evidence>
<dbReference type="SUPFAM" id="SSF51735">
    <property type="entry name" value="NAD(P)-binding Rossmann-fold domains"/>
    <property type="match status" value="1"/>
</dbReference>
<dbReference type="EMBL" id="NAJM01000003">
    <property type="protein sequence ID" value="RVX74803.1"/>
    <property type="molecule type" value="Genomic_DNA"/>
</dbReference>
<dbReference type="InterPro" id="IPR020904">
    <property type="entry name" value="Sc_DH/Rdtase_CS"/>
</dbReference>
<dbReference type="Pfam" id="PF00106">
    <property type="entry name" value="adh_short"/>
    <property type="match status" value="1"/>
</dbReference>
<evidence type="ECO:0000313" key="4">
    <source>
        <dbReference type="EMBL" id="RVX74803.1"/>
    </source>
</evidence>
<dbReference type="PRINTS" id="PR00081">
    <property type="entry name" value="GDHRDH"/>
</dbReference>
<name>A0A438NGE9_EXOME</name>
<gene>
    <name evidence="4" type="ORF">B0A52_01080</name>
</gene>
<keyword evidence="3" id="KW-0560">Oxidoreductase</keyword>
<reference evidence="4 5" key="1">
    <citation type="submission" date="2017-03" db="EMBL/GenBank/DDBJ databases">
        <title>Genomes of endolithic fungi from Antarctica.</title>
        <authorList>
            <person name="Coleine C."/>
            <person name="Masonjones S."/>
            <person name="Stajich J.E."/>
        </authorList>
    </citation>
    <scope>NUCLEOTIDE SEQUENCE [LARGE SCALE GENOMIC DNA]</scope>
    <source>
        <strain evidence="4 5">CCFEE 6314</strain>
    </source>
</reference>
<keyword evidence="2" id="KW-0521">NADP</keyword>
<evidence type="ECO:0000313" key="5">
    <source>
        <dbReference type="Proteomes" id="UP000288859"/>
    </source>
</evidence>